<name>A0ACC0VYK7_9STRA</name>
<sequence length="233" mass="26811">MQRTLLVFVLTLVLGSSRRSSFSAATCNVRNCVDGRRSLQSASNPAGILSMLQNSFWLATGKSLDEVKEGLGLKGLIGDALTSAPNYETFRAFALAKEEQELQSKLLADVSSHTVWVKKKLNLLAPEALRSSDEFKAYVRYATMEDDKLFTLWKQDVWVQMDKHVEPLEVEEKVKIWIDRDRPLQYVQHMLNLENLEPAEILERKYAQSYLHFLRMRKKPDIKSIWELKPHEA</sequence>
<accession>A0ACC0VYK7</accession>
<organism evidence="1 2">
    <name type="scientific">Peronosclerospora sorghi</name>
    <dbReference type="NCBI Taxonomy" id="230839"/>
    <lineage>
        <taxon>Eukaryota</taxon>
        <taxon>Sar</taxon>
        <taxon>Stramenopiles</taxon>
        <taxon>Oomycota</taxon>
        <taxon>Peronosporomycetes</taxon>
        <taxon>Peronosporales</taxon>
        <taxon>Peronosporaceae</taxon>
        <taxon>Peronosclerospora</taxon>
    </lineage>
</organism>
<keyword evidence="2" id="KW-1185">Reference proteome</keyword>
<dbReference type="EMBL" id="CM047585">
    <property type="protein sequence ID" value="KAI9911015.1"/>
    <property type="molecule type" value="Genomic_DNA"/>
</dbReference>
<protein>
    <submittedName>
        <fullName evidence="1">Uncharacterized protein</fullName>
    </submittedName>
</protein>
<gene>
    <name evidence="1" type="ORF">PsorP6_010238</name>
</gene>
<evidence type="ECO:0000313" key="1">
    <source>
        <dbReference type="EMBL" id="KAI9911015.1"/>
    </source>
</evidence>
<dbReference type="Proteomes" id="UP001163321">
    <property type="component" value="Chromosome 6"/>
</dbReference>
<comment type="caution">
    <text evidence="1">The sequence shown here is derived from an EMBL/GenBank/DDBJ whole genome shotgun (WGS) entry which is preliminary data.</text>
</comment>
<evidence type="ECO:0000313" key="2">
    <source>
        <dbReference type="Proteomes" id="UP001163321"/>
    </source>
</evidence>
<reference evidence="1 2" key="1">
    <citation type="journal article" date="2022" name="bioRxiv">
        <title>The genome of the oomycete Peronosclerospora sorghi, a cosmopolitan pathogen of maize and sorghum, is inflated with dispersed pseudogenes.</title>
        <authorList>
            <person name="Fletcher K."/>
            <person name="Martin F."/>
            <person name="Isakeit T."/>
            <person name="Cavanaugh K."/>
            <person name="Magill C."/>
            <person name="Michelmore R."/>
        </authorList>
    </citation>
    <scope>NUCLEOTIDE SEQUENCE [LARGE SCALE GENOMIC DNA]</scope>
    <source>
        <strain evidence="1">P6</strain>
    </source>
</reference>
<proteinExistence type="predicted"/>